<dbReference type="EMBL" id="AP023321">
    <property type="protein sequence ID" value="BCI60131.1"/>
    <property type="molecule type" value="Genomic_DNA"/>
</dbReference>
<keyword evidence="3" id="KW-1185">Reference proteome</keyword>
<accession>A0A7I8D040</accession>
<organism evidence="2 3">
    <name type="scientific">Solibaculum mannosilyticum</name>
    <dbReference type="NCBI Taxonomy" id="2780922"/>
    <lineage>
        <taxon>Bacteria</taxon>
        <taxon>Bacillati</taxon>
        <taxon>Bacillota</taxon>
        <taxon>Clostridia</taxon>
        <taxon>Eubacteriales</taxon>
        <taxon>Oscillospiraceae</taxon>
        <taxon>Solibaculum</taxon>
    </lineage>
</organism>
<dbReference type="RefSeq" id="WP_215533599.1">
    <property type="nucleotide sequence ID" value="NZ_AP023321.1"/>
</dbReference>
<sequence>MNTTKTTKRSLLVSGLAVFMCIAMLAGTTFAWFTDSVVNKGNRIQSGTLLMDVIGYDRSGTEIGSFKDDSTPALISEVNWEPGVSNSKYIKVINNGTLSFDFQMKFVIQPGDESLIDSLWYNLEEVDEITQLSAQPTSKDDRNDMNGLGDTTIDSTLLKGETKIYRFDYGMKEEAGNEFQNKEFSADLSLVAKQHTYEEDGFGNNQYDKDAPYPVTVNSNDELADAMSQGNGYVVLSDDFDAETINLSSNTKAISNMVLDGNGKLLKGMDVDAGTAIDGLTIQNFDFVEKGISLVAWGEQAGFKNVTIRNCNFKDMAETSNSAIHLNVAADVVENFTVENCAIDGVSSTTGSGIYVGSSSGSIVVTGCTIKDVAHSGIQISGNSNGSITIKNNTIENWNCDNDSESSGGGYGINAVYREGDGRFASITNNIFKKTFVEGSTDAGKIIRMRYSTIGLKDVNLNYESSLGDLSGTYYEVIGNDYSQVSY</sequence>
<dbReference type="Gene3D" id="2.160.20.10">
    <property type="entry name" value="Single-stranded right-handed beta-helix, Pectin lyase-like"/>
    <property type="match status" value="1"/>
</dbReference>
<dbReference type="Pfam" id="PF13229">
    <property type="entry name" value="Beta_helix"/>
    <property type="match status" value="1"/>
</dbReference>
<name>A0A7I8D040_9FIRM</name>
<protein>
    <recommendedName>
        <fullName evidence="1">Right handed beta helix domain-containing protein</fullName>
    </recommendedName>
</protein>
<dbReference type="SUPFAM" id="SSF51126">
    <property type="entry name" value="Pectin lyase-like"/>
    <property type="match status" value="1"/>
</dbReference>
<proteinExistence type="predicted"/>
<dbReference type="InterPro" id="IPR011050">
    <property type="entry name" value="Pectin_lyase_fold/virulence"/>
</dbReference>
<dbReference type="Proteomes" id="UP000593890">
    <property type="component" value="Chromosome"/>
</dbReference>
<gene>
    <name evidence="2" type="ORF">C12CBH8_07700</name>
</gene>
<dbReference type="InterPro" id="IPR006626">
    <property type="entry name" value="PbH1"/>
</dbReference>
<dbReference type="AlphaFoldDB" id="A0A7I8D040"/>
<dbReference type="InterPro" id="IPR039448">
    <property type="entry name" value="Beta_helix"/>
</dbReference>
<dbReference type="SMART" id="SM00710">
    <property type="entry name" value="PbH1"/>
    <property type="match status" value="4"/>
</dbReference>
<reference evidence="3" key="1">
    <citation type="submission" date="2020-07" db="EMBL/GenBank/DDBJ databases">
        <title>Complete genome sequencing of Clostridia bacterium strain 12CBH8.</title>
        <authorList>
            <person name="Sakamoto M."/>
            <person name="Murakami T."/>
            <person name="Mori H."/>
        </authorList>
    </citation>
    <scope>NUCLEOTIDE SEQUENCE [LARGE SCALE GENOMIC DNA]</scope>
    <source>
        <strain evidence="3">12CBH8</strain>
    </source>
</reference>
<evidence type="ECO:0000259" key="1">
    <source>
        <dbReference type="Pfam" id="PF13229"/>
    </source>
</evidence>
<feature type="domain" description="Right handed beta helix" evidence="1">
    <location>
        <begin position="282"/>
        <end position="420"/>
    </location>
</feature>
<evidence type="ECO:0000313" key="2">
    <source>
        <dbReference type="EMBL" id="BCI60131.1"/>
    </source>
</evidence>
<dbReference type="InterPro" id="IPR012334">
    <property type="entry name" value="Pectin_lyas_fold"/>
</dbReference>
<evidence type="ECO:0000313" key="3">
    <source>
        <dbReference type="Proteomes" id="UP000593890"/>
    </source>
</evidence>
<dbReference type="KEGG" id="sman:C12CBH8_07700"/>